<feature type="compositionally biased region" description="Gly residues" evidence="4">
    <location>
        <begin position="1207"/>
        <end position="1221"/>
    </location>
</feature>
<evidence type="ECO:0000259" key="5">
    <source>
        <dbReference type="Pfam" id="PF08161"/>
    </source>
</evidence>
<dbReference type="InterPro" id="IPR016024">
    <property type="entry name" value="ARM-type_fold"/>
</dbReference>
<feature type="region of interest" description="Disordered" evidence="4">
    <location>
        <begin position="1002"/>
        <end position="1067"/>
    </location>
</feature>
<dbReference type="PANTHER" id="PTHR48287">
    <property type="entry name" value="ARM REPEAT SUPERFAMILY PROTEIN"/>
    <property type="match status" value="1"/>
</dbReference>
<evidence type="ECO:0000313" key="7">
    <source>
        <dbReference type="EMBL" id="KAF4637753.1"/>
    </source>
</evidence>
<organism evidence="7 8">
    <name type="scientific">Cudoniella acicularis</name>
    <dbReference type="NCBI Taxonomy" id="354080"/>
    <lineage>
        <taxon>Eukaryota</taxon>
        <taxon>Fungi</taxon>
        <taxon>Dikarya</taxon>
        <taxon>Ascomycota</taxon>
        <taxon>Pezizomycotina</taxon>
        <taxon>Leotiomycetes</taxon>
        <taxon>Helotiales</taxon>
        <taxon>Tricladiaceae</taxon>
        <taxon>Cudoniella</taxon>
    </lineage>
</organism>
<dbReference type="GO" id="GO:0005634">
    <property type="term" value="C:nucleus"/>
    <property type="evidence" value="ECO:0007669"/>
    <property type="project" value="UniProtKB-SubCell"/>
</dbReference>
<gene>
    <name evidence="7" type="ORF">G7Y89_g322</name>
</gene>
<dbReference type="Proteomes" id="UP000566819">
    <property type="component" value="Unassembled WGS sequence"/>
</dbReference>
<feature type="compositionally biased region" description="Acidic residues" evidence="4">
    <location>
        <begin position="1175"/>
        <end position="1186"/>
    </location>
</feature>
<feature type="compositionally biased region" description="Acidic residues" evidence="4">
    <location>
        <begin position="1036"/>
        <end position="1055"/>
    </location>
</feature>
<protein>
    <recommendedName>
        <fullName evidence="9">Ribosomal RNA-processing protein 12-like conserved domain-containing protein</fullName>
    </recommendedName>
</protein>
<dbReference type="SUPFAM" id="SSF48371">
    <property type="entry name" value="ARM repeat"/>
    <property type="match status" value="1"/>
</dbReference>
<dbReference type="Gene3D" id="1.25.10.10">
    <property type="entry name" value="Leucine-rich Repeat Variant"/>
    <property type="match status" value="2"/>
</dbReference>
<keyword evidence="8" id="KW-1185">Reference proteome</keyword>
<name>A0A8H4W816_9HELO</name>
<dbReference type="OrthoDB" id="2192888at2759"/>
<comment type="subcellular location">
    <subcellularLocation>
        <location evidence="1">Nucleus</location>
    </subcellularLocation>
</comment>
<evidence type="ECO:0000256" key="1">
    <source>
        <dbReference type="ARBA" id="ARBA00004123"/>
    </source>
</evidence>
<evidence type="ECO:0000313" key="8">
    <source>
        <dbReference type="Proteomes" id="UP000566819"/>
    </source>
</evidence>
<dbReference type="Pfam" id="PF08161">
    <property type="entry name" value="RRP12_HEAT"/>
    <property type="match status" value="1"/>
</dbReference>
<dbReference type="InterPro" id="IPR011989">
    <property type="entry name" value="ARM-like"/>
</dbReference>
<dbReference type="Pfam" id="PF25772">
    <property type="entry name" value="HEAT_RRP12_N"/>
    <property type="match status" value="1"/>
</dbReference>
<comment type="caution">
    <text evidence="7">The sequence shown here is derived from an EMBL/GenBank/DDBJ whole genome shotgun (WGS) entry which is preliminary data.</text>
</comment>
<comment type="similarity">
    <text evidence="2">Belongs to the RRP12 family.</text>
</comment>
<dbReference type="InterPro" id="IPR057860">
    <property type="entry name" value="HEAT_RRP12_N"/>
</dbReference>
<evidence type="ECO:0000256" key="4">
    <source>
        <dbReference type="SAM" id="MobiDB-lite"/>
    </source>
</evidence>
<dbReference type="InterPro" id="IPR012978">
    <property type="entry name" value="HEAT_RRP12"/>
</dbReference>
<proteinExistence type="inferred from homology"/>
<accession>A0A8H4W816</accession>
<evidence type="ECO:0008006" key="9">
    <source>
        <dbReference type="Google" id="ProtNLM"/>
    </source>
</evidence>
<dbReference type="EMBL" id="JAAMPI010000011">
    <property type="protein sequence ID" value="KAF4637753.1"/>
    <property type="molecule type" value="Genomic_DNA"/>
</dbReference>
<evidence type="ECO:0000256" key="2">
    <source>
        <dbReference type="ARBA" id="ARBA00007690"/>
    </source>
</evidence>
<evidence type="ECO:0000259" key="6">
    <source>
        <dbReference type="Pfam" id="PF25772"/>
    </source>
</evidence>
<evidence type="ECO:0000256" key="3">
    <source>
        <dbReference type="ARBA" id="ARBA00023242"/>
    </source>
</evidence>
<keyword evidence="3" id="KW-0539">Nucleus</keyword>
<feature type="domain" description="RRP12 N-terminal HEAT" evidence="6">
    <location>
        <begin position="15"/>
        <end position="249"/>
    </location>
</feature>
<sequence length="1495" mass="165705">MSLEEKLDKIRSPKLQNQHQTHIVLSAVQDTLRDQNTEASPTGYFAALLALLRQSISTTGVNKDLATSVVYLLDVVTPYAPQPLLRSKFSQILTNLAPALTFSEADAPLLRPSIGCLESLLVAQDSAAWELSQTQIGPRRAIAGLLNLAVDHRPKIRKRAQEAITTVLKNLPPSPSVDHPAADMCAESALKSLSDLAIRSNQAKKQKKSGISEHEPALIHALQLVKTVAAASGGWPSKKIEALCEVLLNISKSSNEYMTMAAFEVFEIIFEGMAETTTSSKLPRLLEVISELRPSQNDSQLLPPWIAVLSRGYDVSAQIDPDETFQKLPELFELISSFLASSSHNIRVSASECLISFMANCVPDSVLLEPSIYDEKILEKLARAAMDLLSVKYQAAWMETFNVLGAMFDGLRWRADPILADVIRTVGELRGNDSFTGKKEADEIIGKAIRAMGPRSVLNILPLNLAKPKLGQPGRAWMLPILRDFVSNTNLEHFKTEFVPLSVMMFQRVIDNGEAEKTMEVKIFETLVQQIWSLLPGYCDLPLDLSEAFDQAFAELVSNLLYKQVDLRSDVCKALLTLVDSNKAITAIETDDDLVLQSRVSKVSAQKNLDYLSGFASNMLAVLFNVYSQTLPQYRGYILRCINAYLSITPSKELMETFERVTTMLQSSLEESAAQTQAEKQKEQKTADKMPPMSHTLMDLVITIAIYLPRDSFSTLFNIASLIIVMDSDPQLQKKAYKLIPRLAESATGREALQDRSTDLQLLLISSAEKVSAPARRDRLAAISILIPFLPSDSLHFIPSILSEVVISCKEVNEKARTTAFDLLILMGEKIVSASGATINNSKVPHMPDDAPAVTANLEEYFTMVSAGLAGSASHMVSASITALTRILYHFRESLQTETLAELVETMDLFLTHKNREIVRSVLGFVKVCVISLPTDLMLPRLKTLVPNLMVWSHEHKAHFKAKVKHILERMIRRFGADIVNKYCPEEDRKLIANIRKTRERNKRHKDAAKIAGAEGSDDGETEPANGRRKGRFESEYDEAVYGSEDDSDGSDVSDNEVLGKSKNPVKKGKNTYIVEDEDEPLDLLDRRALANISSTKPLKQRTPHKTKAKIDLDGKLLLGQDGDDDAMVLDTSAEGGAEDTEGGVGAYVKAIKGRDAVQRGRGGRLKFSNKRDKEEDDEMEVDEDDVKAVKKKIGGNSRDNFRGGRGRGGPRGGSGRGGIASGRRGLGEDKRHGSSGHKSSGRVMKSPRGKGTEHASPHCLNAGMRKIPYIIQQIRPLSHIELDLMISVNQLQNTVGREWFQIIEWYTKCDLTKDIDKLPAIAGLAEYIQRSTPAKYLAGIWTKESSWGASGIWEPVISGELLVSAKISIHHIKEVSSLVQAIHDMLPKNPHLEFPGFLSGVSNTKVDKLERFWHIRNGSRNTRWIVLDEEFEDGQFDKIWIVLIEDYREDKWSARLGLVIAEAGFGRNEYFRVGIGGMLWEEFDGAVSSTIILL</sequence>
<feature type="domain" description="RRP12 HEAT" evidence="5">
    <location>
        <begin position="341"/>
        <end position="630"/>
    </location>
</feature>
<dbReference type="InterPro" id="IPR052087">
    <property type="entry name" value="RRP12"/>
</dbReference>
<reference evidence="7 8" key="1">
    <citation type="submission" date="2020-03" db="EMBL/GenBank/DDBJ databases">
        <title>Draft Genome Sequence of Cudoniella acicularis.</title>
        <authorList>
            <person name="Buettner E."/>
            <person name="Kellner H."/>
        </authorList>
    </citation>
    <scope>NUCLEOTIDE SEQUENCE [LARGE SCALE GENOMIC DNA]</scope>
    <source>
        <strain evidence="7 8">DSM 108380</strain>
    </source>
</reference>
<dbReference type="PANTHER" id="PTHR48287:SF1">
    <property type="entry name" value="ARM REPEAT SUPERFAMILY PROTEIN"/>
    <property type="match status" value="1"/>
</dbReference>
<feature type="region of interest" description="Disordered" evidence="4">
    <location>
        <begin position="1158"/>
        <end position="1259"/>
    </location>
</feature>